<evidence type="ECO:0000256" key="3">
    <source>
        <dbReference type="ARBA" id="ARBA00022679"/>
    </source>
</evidence>
<dbReference type="GO" id="GO:0004797">
    <property type="term" value="F:thymidine kinase activity"/>
    <property type="evidence" value="ECO:0007669"/>
    <property type="project" value="InterPro"/>
</dbReference>
<dbReference type="GeneID" id="955884"/>
<evidence type="ECO:0000256" key="2">
    <source>
        <dbReference type="ARBA" id="ARBA00022634"/>
    </source>
</evidence>
<accession>Q993J7</accession>
<keyword evidence="4" id="KW-0547">Nucleotide-binding</keyword>
<evidence type="ECO:0000313" key="9">
    <source>
        <dbReference type="EMBL" id="AAK38221.1"/>
    </source>
</evidence>
<organism evidence="9 10">
    <name type="scientific">callitrichine gammaherpesvirus 3</name>
    <name type="common">Marmoset lymphocryptovirus</name>
    <dbReference type="NCBI Taxonomy" id="106331"/>
    <lineage>
        <taxon>Viruses</taxon>
        <taxon>Duplodnaviria</taxon>
        <taxon>Heunggongvirae</taxon>
        <taxon>Peploviricota</taxon>
        <taxon>Herviviricetes</taxon>
        <taxon>Herpesvirales</taxon>
        <taxon>Orthoherpesviridae</taxon>
        <taxon>Gammaherpesvirinae</taxon>
        <taxon>Lymphocryptovirus</taxon>
        <taxon>Lymphocryptovirus callitrichinegamma3</taxon>
    </lineage>
</organism>
<dbReference type="GO" id="GO:0005524">
    <property type="term" value="F:ATP binding"/>
    <property type="evidence" value="ECO:0007669"/>
    <property type="project" value="UniProtKB-KW"/>
</dbReference>
<feature type="region of interest" description="Disordered" evidence="7">
    <location>
        <begin position="44"/>
        <end position="78"/>
    </location>
</feature>
<sequence>MSKVPRGTRSKSVTSWYDESPEGAMAGHFYEEIDDFCVDSKQLTGDRCGKEESDADDEDCLYKQPTSRPSPVPWDTDQHYDVPKCRLVKSTNEPANVYDVPKFWGVPDKGIYDVPRPRLSIGAPCIASDDHNETETHSKNEANNNDGGFLEPTPTKVNNDVGHRIVEQGAGETPKPFTWLQKSELTGLQDIRQMEGRETPPARHTERVCSKAGKISGYLGPDHTSDSFLFQAAHQASLDLGSECYAGEGSEDQSPPHSRPLTSKNGYKVKPSFLTHLPIPRGEFTKLSRSAAQLKKLSGSVLNILHLDDEQETSKARAWDPSRRVPIVTQFKNHTPVYKPACSLYFEGVPGVGKTTMLKHLKSVFGDLTVVFNEPMAFWTGVYENTLKRTSKLLKGRGGQTSGSADLLSCQMKFATPFRVAAARKRTFYSSENGPRPVAPLDCWILHDRHLIAATVVFPLLHLKNKLLSFSDFIQLLSTFNAEDGETIVWLKLNMAENLRRIKKRGRRYEASNEEYLKRVNWAYHAVYCAWLLTQYFTPEDIVRVCAGITTISTVCHHSPTPIIRSSVAEKLYKSSIFNVLKDVIHPFRADTVLLEVCLTFAKTLARLQFIIVDLSEFQDDLPGCWTEIYMQALKNPQIKSHFFDWNGLSKFQTDFDRDNKA</sequence>
<keyword evidence="10" id="KW-1185">Reference proteome</keyword>
<dbReference type="RefSeq" id="NP_733866.1">
    <property type="nucleotide sequence ID" value="NC_004367.1"/>
</dbReference>
<evidence type="ECO:0000256" key="4">
    <source>
        <dbReference type="ARBA" id="ARBA00022741"/>
    </source>
</evidence>
<reference evidence="9 10" key="2">
    <citation type="journal article" date="2002" name="J. Virol.">
        <title>Complete genomic sequence of an Epstein-Barr virus-related herpesvirus naturally infecting a new world primate: a defining point in the evolution of oncogenic lymphocryptoviruses.</title>
        <authorList>
            <person name="Rivailler P."/>
            <person name="Cho Y.G."/>
            <person name="Wang F."/>
        </authorList>
    </citation>
    <scope>NUCLEOTIDE SEQUENCE [LARGE SCALE GENOMIC DNA]</scope>
    <source>
        <strain evidence="9 10">CJ0149</strain>
    </source>
</reference>
<reference evidence="9 10" key="1">
    <citation type="journal article" date="2001" name="Proc. Natl. Acad. Sci. U.S.A.">
        <title>An Epstein-Barr-related herpesvirus from marmoset lymphomas.</title>
        <authorList>
            <person name="Cho Y."/>
            <person name="Ramer J."/>
            <person name="Rivailler P."/>
            <person name="Quink C."/>
            <person name="Garber R.L."/>
            <person name="Beier D.R."/>
            <person name="Wang F."/>
        </authorList>
    </citation>
    <scope>NUCLEOTIDE SEQUENCE [LARGE SCALE GENOMIC DNA]</scope>
    <source>
        <strain evidence="9 10">CJ0149</strain>
    </source>
</reference>
<dbReference type="InterPro" id="IPR013672">
    <property type="entry name" value="Herpes_TK_C"/>
</dbReference>
<dbReference type="InterPro" id="IPR001889">
    <property type="entry name" value="Herpes_TK"/>
</dbReference>
<dbReference type="KEGG" id="vg:955884"/>
<evidence type="ECO:0000256" key="5">
    <source>
        <dbReference type="ARBA" id="ARBA00022777"/>
    </source>
</evidence>
<evidence type="ECO:0000256" key="6">
    <source>
        <dbReference type="ARBA" id="ARBA00022840"/>
    </source>
</evidence>
<feature type="compositionally biased region" description="Basic and acidic residues" evidence="7">
    <location>
        <begin position="128"/>
        <end position="140"/>
    </location>
</feature>
<evidence type="ECO:0000256" key="7">
    <source>
        <dbReference type="SAM" id="MobiDB-lite"/>
    </source>
</evidence>
<dbReference type="Gene3D" id="3.40.50.300">
    <property type="entry name" value="P-loop containing nucleotide triphosphate hydrolases"/>
    <property type="match status" value="1"/>
</dbReference>
<name>Q993J7_9GAMA</name>
<keyword evidence="6" id="KW-0067">ATP-binding</keyword>
<feature type="domain" description="Herpesvirus thymidine kinase C-terminal" evidence="8">
    <location>
        <begin position="617"/>
        <end position="649"/>
    </location>
</feature>
<dbReference type="HAMAP" id="MF_04029">
    <property type="entry name" value="HSV_KITH"/>
    <property type="match status" value="1"/>
</dbReference>
<dbReference type="SUPFAM" id="SSF52540">
    <property type="entry name" value="P-loop containing nucleoside triphosphate hydrolases"/>
    <property type="match status" value="1"/>
</dbReference>
<protein>
    <submittedName>
        <fullName evidence="9">ORF13</fullName>
    </submittedName>
</protein>
<dbReference type="Proteomes" id="UP000202809">
    <property type="component" value="Segment"/>
</dbReference>
<feature type="region of interest" description="Disordered" evidence="7">
    <location>
        <begin position="125"/>
        <end position="157"/>
    </location>
</feature>
<feature type="compositionally biased region" description="Polar residues" evidence="7">
    <location>
        <begin position="252"/>
        <end position="265"/>
    </location>
</feature>
<keyword evidence="5" id="KW-0418">Kinase</keyword>
<dbReference type="EMBL" id="AF319782">
    <property type="protein sequence ID" value="AAK38221.1"/>
    <property type="molecule type" value="Genomic_DNA"/>
</dbReference>
<feature type="region of interest" description="Disordered" evidence="7">
    <location>
        <begin position="244"/>
        <end position="267"/>
    </location>
</feature>
<evidence type="ECO:0000313" key="10">
    <source>
        <dbReference type="Proteomes" id="UP000202809"/>
    </source>
</evidence>
<keyword evidence="2" id="KW-0237">DNA synthesis</keyword>
<dbReference type="Pfam" id="PF08465">
    <property type="entry name" value="Herpes_TK_C"/>
    <property type="match status" value="1"/>
</dbReference>
<evidence type="ECO:0000259" key="8">
    <source>
        <dbReference type="Pfam" id="PF08465"/>
    </source>
</evidence>
<dbReference type="GO" id="GO:0006230">
    <property type="term" value="P:TMP biosynthetic process"/>
    <property type="evidence" value="ECO:0007669"/>
    <property type="project" value="InterPro"/>
</dbReference>
<proteinExistence type="inferred from homology"/>
<keyword evidence="3" id="KW-0808">Transferase</keyword>
<dbReference type="GO" id="GO:0071897">
    <property type="term" value="P:DNA biosynthetic process"/>
    <property type="evidence" value="ECO:0007669"/>
    <property type="project" value="UniProtKB-KW"/>
</dbReference>
<dbReference type="OrthoDB" id="6496at10239"/>
<evidence type="ECO:0000256" key="1">
    <source>
        <dbReference type="ARBA" id="ARBA00022518"/>
    </source>
</evidence>
<dbReference type="Pfam" id="PF00693">
    <property type="entry name" value="Herpes_TK"/>
    <property type="match status" value="1"/>
</dbReference>
<keyword evidence="1" id="KW-0244">Early protein</keyword>
<dbReference type="InterPro" id="IPR027417">
    <property type="entry name" value="P-loop_NTPase"/>
</dbReference>